<protein>
    <submittedName>
        <fullName evidence="1">Uncharacterized protein</fullName>
    </submittedName>
</protein>
<name>A0A6J5MZH4_9CAUD</name>
<organism evidence="1">
    <name type="scientific">uncultured Caudovirales phage</name>
    <dbReference type="NCBI Taxonomy" id="2100421"/>
    <lineage>
        <taxon>Viruses</taxon>
        <taxon>Duplodnaviria</taxon>
        <taxon>Heunggongvirae</taxon>
        <taxon>Uroviricota</taxon>
        <taxon>Caudoviricetes</taxon>
        <taxon>Peduoviridae</taxon>
        <taxon>Maltschvirus</taxon>
        <taxon>Maltschvirus maltsch</taxon>
    </lineage>
</organism>
<dbReference type="EMBL" id="LR796499">
    <property type="protein sequence ID" value="CAB4149159.1"/>
    <property type="molecule type" value="Genomic_DNA"/>
</dbReference>
<evidence type="ECO:0000313" key="1">
    <source>
        <dbReference type="EMBL" id="CAB4149159.1"/>
    </source>
</evidence>
<proteinExistence type="predicted"/>
<accession>A0A6J5MZH4</accession>
<sequence>MRGNKLTNFDSYLEPPEPNDIPTYKCDFCDGKGKLVDDDSEIYDCEGCGGSGEIEYQECAYCERYICSCDEEYEAWRDRDY</sequence>
<gene>
    <name evidence="1" type="ORF">UFOVP536_49</name>
</gene>
<reference evidence="1" key="1">
    <citation type="submission" date="2020-04" db="EMBL/GenBank/DDBJ databases">
        <authorList>
            <person name="Chiriac C."/>
            <person name="Salcher M."/>
            <person name="Ghai R."/>
            <person name="Kavagutti S V."/>
        </authorList>
    </citation>
    <scope>NUCLEOTIDE SEQUENCE</scope>
</reference>